<sequence>QAVCVFRAVHNRSGGDDPDTVALATGRICSSRALDLPRPLQKQNANADDTEASAVLENRKLRRV</sequence>
<comment type="caution">
    <text evidence="1">The sequence shown here is derived from an EMBL/GenBank/DDBJ whole genome shotgun (WGS) entry which is preliminary data.</text>
</comment>
<reference evidence="1 2" key="1">
    <citation type="journal article" date="2018" name="Aquat. Microb. Ecol.">
        <title>Gammaproteobacterial methanotrophs dominate.</title>
        <authorList>
            <person name="Rissanen A.J."/>
            <person name="Saarenheimo J."/>
            <person name="Tiirola M."/>
            <person name="Peura S."/>
            <person name="Aalto S.L."/>
            <person name="Karvinen A."/>
            <person name="Nykanen H."/>
        </authorList>
    </citation>
    <scope>NUCLEOTIDE SEQUENCE [LARGE SCALE GENOMIC DNA]</scope>
    <source>
        <strain evidence="1">AMbin10</strain>
    </source>
</reference>
<organism evidence="1 2">
    <name type="scientific">Candidatus Methylumidiphilus alinenensis</name>
    <dbReference type="NCBI Taxonomy" id="2202197"/>
    <lineage>
        <taxon>Bacteria</taxon>
        <taxon>Pseudomonadati</taxon>
        <taxon>Pseudomonadota</taxon>
        <taxon>Gammaproteobacteria</taxon>
        <taxon>Methylococcales</taxon>
        <taxon>Candidatus Methylumidiphilus</taxon>
    </lineage>
</organism>
<dbReference type="AlphaFoldDB" id="A0A2W4TJ35"/>
<dbReference type="EMBL" id="QJPH01000040">
    <property type="protein sequence ID" value="PZN87390.1"/>
    <property type="molecule type" value="Genomic_DNA"/>
</dbReference>
<evidence type="ECO:0000313" key="1">
    <source>
        <dbReference type="EMBL" id="PZN87390.1"/>
    </source>
</evidence>
<name>A0A2W4TJ35_9GAMM</name>
<evidence type="ECO:0000313" key="2">
    <source>
        <dbReference type="Proteomes" id="UP000249396"/>
    </source>
</evidence>
<gene>
    <name evidence="1" type="ORF">DM484_00335</name>
</gene>
<accession>A0A2W4TJ35</accession>
<feature type="non-terminal residue" evidence="1">
    <location>
        <position position="1"/>
    </location>
</feature>
<protein>
    <submittedName>
        <fullName evidence="1">Uncharacterized protein</fullName>
    </submittedName>
</protein>
<dbReference type="Proteomes" id="UP000249396">
    <property type="component" value="Unassembled WGS sequence"/>
</dbReference>
<proteinExistence type="predicted"/>